<sequence length="264" mass="30162">MAQAISLSTEMKSKSTIFFPEEVNGEIVEFLKNNGERKQLKKGSSISKNVLLNNFIYLNDGLLFYVKRTNDYTRPKFVNAIIPKRLTDYHLLLDDNCTCCKAITVARDSEVTLVNKSLIKGLNNTNIDLFTKFMFDSNYFTERQTALAIFLLTSSAEDKLIKFLFDILASFKSDFSKDWLVIDIKLTREEIADILHISVIKLDLMIGELKKKKMIKKERAKLCVNPILFMELSPCPLGREDAKGCKSNNMAKFKVSNMISINNL</sequence>
<dbReference type="AlphaFoldDB" id="A0A6L7HYI0"/>
<name>A0A6L7HYI0_9GAMM</name>
<evidence type="ECO:0000313" key="2">
    <source>
        <dbReference type="Proteomes" id="UP000474778"/>
    </source>
</evidence>
<dbReference type="SUPFAM" id="SSF46785">
    <property type="entry name" value="Winged helix' DNA-binding domain"/>
    <property type="match status" value="1"/>
</dbReference>
<dbReference type="Gene3D" id="2.60.120.10">
    <property type="entry name" value="Jelly Rolls"/>
    <property type="match status" value="1"/>
</dbReference>
<comment type="caution">
    <text evidence="1">The sequence shown here is derived from an EMBL/GenBank/DDBJ whole genome shotgun (WGS) entry which is preliminary data.</text>
</comment>
<keyword evidence="2" id="KW-1185">Reference proteome</keyword>
<evidence type="ECO:0000313" key="1">
    <source>
        <dbReference type="EMBL" id="MXR69346.1"/>
    </source>
</evidence>
<accession>A0A6L7HYI0</accession>
<gene>
    <name evidence="1" type="ORF">GNT65_11745</name>
</gene>
<proteinExistence type="predicted"/>
<dbReference type="InterPro" id="IPR036390">
    <property type="entry name" value="WH_DNA-bd_sf"/>
</dbReference>
<dbReference type="InterPro" id="IPR014710">
    <property type="entry name" value="RmlC-like_jellyroll"/>
</dbReference>
<dbReference type="EMBL" id="WRPA01000010">
    <property type="protein sequence ID" value="MXR69346.1"/>
    <property type="molecule type" value="Genomic_DNA"/>
</dbReference>
<dbReference type="RefSeq" id="WP_160796425.1">
    <property type="nucleotide sequence ID" value="NZ_WRPA01000010.1"/>
</dbReference>
<organism evidence="1 2">
    <name type="scientific">Shewanella insulae</name>
    <dbReference type="NCBI Taxonomy" id="2681496"/>
    <lineage>
        <taxon>Bacteria</taxon>
        <taxon>Pseudomonadati</taxon>
        <taxon>Pseudomonadota</taxon>
        <taxon>Gammaproteobacteria</taxon>
        <taxon>Alteromonadales</taxon>
        <taxon>Shewanellaceae</taxon>
        <taxon>Shewanella</taxon>
    </lineage>
</organism>
<reference evidence="1 2" key="1">
    <citation type="submission" date="2019-12" db="EMBL/GenBank/DDBJ databases">
        <title>Shewanella insulae sp. nov., isolated from a tidal flat.</title>
        <authorList>
            <person name="Yoon J.-H."/>
        </authorList>
    </citation>
    <scope>NUCLEOTIDE SEQUENCE [LARGE SCALE GENOMIC DNA]</scope>
    <source>
        <strain evidence="1 2">JBTF-M18</strain>
    </source>
</reference>
<dbReference type="Proteomes" id="UP000474778">
    <property type="component" value="Unassembled WGS sequence"/>
</dbReference>
<protein>
    <submittedName>
        <fullName evidence="1">Crp/Fnr family transcriptional regulator</fullName>
    </submittedName>
</protein>